<proteinExistence type="predicted"/>
<name>A0A3D3REI2_9PLAN</name>
<keyword evidence="1" id="KW-0472">Membrane</keyword>
<comment type="caution">
    <text evidence="3">The sequence shown here is derived from an EMBL/GenBank/DDBJ whole genome shotgun (WGS) entry which is preliminary data.</text>
</comment>
<keyword evidence="1" id="KW-0812">Transmembrane</keyword>
<dbReference type="Proteomes" id="UP000263642">
    <property type="component" value="Unassembled WGS sequence"/>
</dbReference>
<dbReference type="Pfam" id="PF07963">
    <property type="entry name" value="N_methyl"/>
    <property type="match status" value="1"/>
</dbReference>
<dbReference type="Gene3D" id="3.30.700.10">
    <property type="entry name" value="Glycoprotein, Type 4 Pilin"/>
    <property type="match status" value="1"/>
</dbReference>
<evidence type="ECO:0000313" key="4">
    <source>
        <dbReference type="Proteomes" id="UP000263642"/>
    </source>
</evidence>
<dbReference type="InterPro" id="IPR012902">
    <property type="entry name" value="N_methyl_site"/>
</dbReference>
<dbReference type="Pfam" id="PF07596">
    <property type="entry name" value="SBP_bac_10"/>
    <property type="match status" value="1"/>
</dbReference>
<dbReference type="SUPFAM" id="SSF54523">
    <property type="entry name" value="Pili subunits"/>
    <property type="match status" value="1"/>
</dbReference>
<keyword evidence="1" id="KW-1133">Transmembrane helix</keyword>
<dbReference type="InterPro" id="IPR045584">
    <property type="entry name" value="Pilin-like"/>
</dbReference>
<evidence type="ECO:0000256" key="1">
    <source>
        <dbReference type="SAM" id="Phobius"/>
    </source>
</evidence>
<organism evidence="3 4">
    <name type="scientific">Gimesia maris</name>
    <dbReference type="NCBI Taxonomy" id="122"/>
    <lineage>
        <taxon>Bacteria</taxon>
        <taxon>Pseudomonadati</taxon>
        <taxon>Planctomycetota</taxon>
        <taxon>Planctomycetia</taxon>
        <taxon>Planctomycetales</taxon>
        <taxon>Planctomycetaceae</taxon>
        <taxon>Gimesia</taxon>
    </lineage>
</organism>
<accession>A0A3D3REI2</accession>
<dbReference type="PANTHER" id="PTHR30093:SF2">
    <property type="entry name" value="TYPE II SECRETION SYSTEM PROTEIN H"/>
    <property type="match status" value="1"/>
</dbReference>
<feature type="transmembrane region" description="Helical" evidence="1">
    <location>
        <begin position="27"/>
        <end position="50"/>
    </location>
</feature>
<evidence type="ECO:0000259" key="2">
    <source>
        <dbReference type="Pfam" id="PF07596"/>
    </source>
</evidence>
<dbReference type="EMBL" id="DQAY01000186">
    <property type="protein sequence ID" value="HCO27016.1"/>
    <property type="molecule type" value="Genomic_DNA"/>
</dbReference>
<protein>
    <recommendedName>
        <fullName evidence="2">DUF1559 domain-containing protein</fullName>
    </recommendedName>
</protein>
<reference evidence="3 4" key="1">
    <citation type="journal article" date="2018" name="Nat. Biotechnol.">
        <title>A standardized bacterial taxonomy based on genome phylogeny substantially revises the tree of life.</title>
        <authorList>
            <person name="Parks D.H."/>
            <person name="Chuvochina M."/>
            <person name="Waite D.W."/>
            <person name="Rinke C."/>
            <person name="Skarshewski A."/>
            <person name="Chaumeil P.A."/>
            <person name="Hugenholtz P."/>
        </authorList>
    </citation>
    <scope>NUCLEOTIDE SEQUENCE [LARGE SCALE GENOMIC DNA]</scope>
    <source>
        <strain evidence="3">UBA9375</strain>
    </source>
</reference>
<dbReference type="PROSITE" id="PS00409">
    <property type="entry name" value="PROKAR_NTER_METHYL"/>
    <property type="match status" value="1"/>
</dbReference>
<evidence type="ECO:0000313" key="3">
    <source>
        <dbReference type="EMBL" id="HCO27016.1"/>
    </source>
</evidence>
<dbReference type="PANTHER" id="PTHR30093">
    <property type="entry name" value="GENERAL SECRETION PATHWAY PROTEIN G"/>
    <property type="match status" value="1"/>
</dbReference>
<dbReference type="NCBIfam" id="TIGR02532">
    <property type="entry name" value="IV_pilin_GFxxxE"/>
    <property type="match status" value="1"/>
</dbReference>
<dbReference type="AlphaFoldDB" id="A0A3D3REI2"/>
<sequence length="145" mass="16416">MRCKLTACITREYSRQKLIDRKSHHGFSLIELLVVIAIIAILVALLLPAVQQAREAARRSQCKNNLKQIGIAFHNYHDTHRILPAATINTGYGSCDERFPAGEIRNHTGYMFILPFLDQSAIYNEFDFSEPTGLDAETYFNCSPV</sequence>
<gene>
    <name evidence="3" type="ORF">DIT97_29905</name>
</gene>
<feature type="domain" description="DUF1559" evidence="2">
    <location>
        <begin position="51"/>
        <end position="133"/>
    </location>
</feature>
<dbReference type="InterPro" id="IPR011453">
    <property type="entry name" value="DUF1559"/>
</dbReference>